<feature type="transmembrane region" description="Helical" evidence="1">
    <location>
        <begin position="43"/>
        <end position="61"/>
    </location>
</feature>
<proteinExistence type="predicted"/>
<keyword evidence="1" id="KW-0812">Transmembrane</keyword>
<protein>
    <submittedName>
        <fullName evidence="2">Uncharacterized protein</fullName>
    </submittedName>
</protein>
<comment type="caution">
    <text evidence="2">The sequence shown here is derived from an EMBL/GenBank/DDBJ whole genome shotgun (WGS) entry which is preliminary data.</text>
</comment>
<gene>
    <name evidence="2" type="ORF">CSA56_04645</name>
</gene>
<sequence length="67" mass="7163">MSGMVKHFIASFVNLFCLGNFVIGTATYVLMPGQVSSPIPEGSMMLNIGIFTAIVTVINALRRVQTG</sequence>
<organism evidence="2 3">
    <name type="scientific">candidate division KSB3 bacterium</name>
    <dbReference type="NCBI Taxonomy" id="2044937"/>
    <lineage>
        <taxon>Bacteria</taxon>
        <taxon>candidate division KSB3</taxon>
    </lineage>
</organism>
<dbReference type="Proteomes" id="UP000230821">
    <property type="component" value="Unassembled WGS sequence"/>
</dbReference>
<accession>A0A2G6KI14</accession>
<feature type="transmembrane region" description="Helical" evidence="1">
    <location>
        <begin position="12"/>
        <end position="31"/>
    </location>
</feature>
<dbReference type="EMBL" id="PDSK01000047">
    <property type="protein sequence ID" value="PIE35318.1"/>
    <property type="molecule type" value="Genomic_DNA"/>
</dbReference>
<keyword evidence="1" id="KW-0472">Membrane</keyword>
<evidence type="ECO:0000256" key="1">
    <source>
        <dbReference type="SAM" id="Phobius"/>
    </source>
</evidence>
<keyword evidence="1" id="KW-1133">Transmembrane helix</keyword>
<evidence type="ECO:0000313" key="3">
    <source>
        <dbReference type="Proteomes" id="UP000230821"/>
    </source>
</evidence>
<evidence type="ECO:0000313" key="2">
    <source>
        <dbReference type="EMBL" id="PIE35318.1"/>
    </source>
</evidence>
<reference evidence="2 3" key="1">
    <citation type="submission" date="2017-10" db="EMBL/GenBank/DDBJ databases">
        <title>Novel microbial diversity and functional potential in the marine mammal oral microbiome.</title>
        <authorList>
            <person name="Dudek N.K."/>
            <person name="Sun C.L."/>
            <person name="Burstein D."/>
            <person name="Kantor R.S."/>
            <person name="Aliaga Goltsman D.S."/>
            <person name="Bik E.M."/>
            <person name="Thomas B.C."/>
            <person name="Banfield J.F."/>
            <person name="Relman D.A."/>
        </authorList>
    </citation>
    <scope>NUCLEOTIDE SEQUENCE [LARGE SCALE GENOMIC DNA]</scope>
    <source>
        <strain evidence="2">DOLJORAL78_47_16</strain>
    </source>
</reference>
<name>A0A2G6KI14_9BACT</name>
<dbReference type="AlphaFoldDB" id="A0A2G6KI14"/>